<comment type="similarity">
    <text evidence="2">Belongs to the class-V pyridoxal-phosphate-dependent aminotransferase family.</text>
</comment>
<evidence type="ECO:0000256" key="2">
    <source>
        <dbReference type="ARBA" id="ARBA00009236"/>
    </source>
</evidence>
<organism evidence="7 8">
    <name type="scientific">Candidatus Terraquivivens tikiterensis</name>
    <dbReference type="NCBI Taxonomy" id="1980982"/>
    <lineage>
        <taxon>Archaea</taxon>
        <taxon>Nitrososphaerota</taxon>
        <taxon>Candidatus Wolframiiraptoraceae</taxon>
        <taxon>Candidatus Terraquivivens</taxon>
    </lineage>
</organism>
<dbReference type="GO" id="GO:0008453">
    <property type="term" value="F:alanine-glyoxylate transaminase activity"/>
    <property type="evidence" value="ECO:0007669"/>
    <property type="project" value="TreeGrafter"/>
</dbReference>
<keyword evidence="5" id="KW-0663">Pyridoxal phosphate</keyword>
<evidence type="ECO:0000313" key="8">
    <source>
        <dbReference type="Proteomes" id="UP000244066"/>
    </source>
</evidence>
<dbReference type="PANTHER" id="PTHR21152">
    <property type="entry name" value="AMINOTRANSFERASE CLASS V"/>
    <property type="match status" value="1"/>
</dbReference>
<evidence type="ECO:0000256" key="4">
    <source>
        <dbReference type="ARBA" id="ARBA00022679"/>
    </source>
</evidence>
<evidence type="ECO:0000256" key="5">
    <source>
        <dbReference type="ARBA" id="ARBA00022898"/>
    </source>
</evidence>
<dbReference type="SUPFAM" id="SSF53383">
    <property type="entry name" value="PLP-dependent transferases"/>
    <property type="match status" value="1"/>
</dbReference>
<evidence type="ECO:0000259" key="6">
    <source>
        <dbReference type="Pfam" id="PF00266"/>
    </source>
</evidence>
<accession>A0A2R7Y3E5</accession>
<dbReference type="EMBL" id="NDWU01000011">
    <property type="protein sequence ID" value="PUA31993.1"/>
    <property type="molecule type" value="Genomic_DNA"/>
</dbReference>
<feature type="domain" description="Aminotransferase class V" evidence="6">
    <location>
        <begin position="11"/>
        <end position="317"/>
    </location>
</feature>
<keyword evidence="4" id="KW-0808">Transferase</keyword>
<dbReference type="Gene3D" id="3.40.640.10">
    <property type="entry name" value="Type I PLP-dependent aspartate aminotransferase-like (Major domain)"/>
    <property type="match status" value="1"/>
</dbReference>
<dbReference type="Proteomes" id="UP000244066">
    <property type="component" value="Unassembled WGS sequence"/>
</dbReference>
<name>A0A2R7Y3E5_9ARCH</name>
<dbReference type="InterPro" id="IPR015421">
    <property type="entry name" value="PyrdxlP-dep_Trfase_major"/>
</dbReference>
<dbReference type="PIRSF" id="PIRSF000524">
    <property type="entry name" value="SPT"/>
    <property type="match status" value="1"/>
</dbReference>
<evidence type="ECO:0000313" key="7">
    <source>
        <dbReference type="EMBL" id="PUA31993.1"/>
    </source>
</evidence>
<sequence length="379" mass="41869">MLLVTPGPTELHDRVIAAMSRQVISHRGPELRKLYASLVEKFKSLLKTEGHVFVLACSATGGIECAVSNIIDKGDKVLSPVFGVFSERFAEAAKFYGAEVTYLNLKPKSAPSPEAIKRALDERVYDVMLLVYNETSTGTACRQFREIVRACKERGILVAVDAVSAAGGLPIDIDGWGIDVCVIGSQKCYAGPPGLSIITVSEEAWHKIRRSRRPFYFDLIKYRKYYEENRETPFTPAVNLMYGMEEALNIVLEYGAEGWVRRHMDFADCIYDALEKANVSLFAEKEYRSPTVISISLPSGVTDSEVLEELRVGYGVVAAGGMGSMKGSLIRVANMGNLSVEKTVKAYDAILNVLSSRVDGIDPRVVGTLEERLRKMGYR</sequence>
<dbReference type="GO" id="GO:0019265">
    <property type="term" value="P:glycine biosynthetic process, by transamination of glyoxylate"/>
    <property type="evidence" value="ECO:0007669"/>
    <property type="project" value="TreeGrafter"/>
</dbReference>
<keyword evidence="3" id="KW-0032">Aminotransferase</keyword>
<gene>
    <name evidence="7" type="ORF">B9J98_04960</name>
</gene>
<evidence type="ECO:0000256" key="3">
    <source>
        <dbReference type="ARBA" id="ARBA00022576"/>
    </source>
</evidence>
<dbReference type="InterPro" id="IPR015424">
    <property type="entry name" value="PyrdxlP-dep_Trfase"/>
</dbReference>
<dbReference type="InterPro" id="IPR024169">
    <property type="entry name" value="SP_NH2Trfase/AEP_transaminase"/>
</dbReference>
<dbReference type="Gene3D" id="3.90.1150.10">
    <property type="entry name" value="Aspartate Aminotransferase, domain 1"/>
    <property type="match status" value="1"/>
</dbReference>
<reference evidence="7 8" key="1">
    <citation type="submission" date="2017-04" db="EMBL/GenBank/DDBJ databases">
        <title>Draft Aigarchaeota genome from a New Zealand hot spring.</title>
        <authorList>
            <person name="Reysenbach A.-L."/>
            <person name="Donaho J.A."/>
            <person name="Gerhart J."/>
            <person name="Kelley J.F."/>
            <person name="Kouba K."/>
            <person name="Podar M."/>
            <person name="Stott M."/>
        </authorList>
    </citation>
    <scope>NUCLEOTIDE SEQUENCE [LARGE SCALE GENOMIC DNA]</scope>
    <source>
        <strain evidence="7">NZ13_MG1</strain>
    </source>
</reference>
<dbReference type="InterPro" id="IPR000192">
    <property type="entry name" value="Aminotrans_V_dom"/>
</dbReference>
<dbReference type="GO" id="GO:0004760">
    <property type="term" value="F:L-serine-pyruvate transaminase activity"/>
    <property type="evidence" value="ECO:0007669"/>
    <property type="project" value="TreeGrafter"/>
</dbReference>
<dbReference type="InterPro" id="IPR015422">
    <property type="entry name" value="PyrdxlP-dep_Trfase_small"/>
</dbReference>
<proteinExistence type="inferred from homology"/>
<dbReference type="Pfam" id="PF00266">
    <property type="entry name" value="Aminotran_5"/>
    <property type="match status" value="1"/>
</dbReference>
<evidence type="ECO:0000256" key="1">
    <source>
        <dbReference type="ARBA" id="ARBA00001933"/>
    </source>
</evidence>
<dbReference type="PANTHER" id="PTHR21152:SF24">
    <property type="entry name" value="ALANINE--GLYOXYLATE AMINOTRANSFERASE 1"/>
    <property type="match status" value="1"/>
</dbReference>
<protein>
    <recommendedName>
        <fullName evidence="6">Aminotransferase class V domain-containing protein</fullName>
    </recommendedName>
</protein>
<dbReference type="AlphaFoldDB" id="A0A2R7Y3E5"/>
<comment type="cofactor">
    <cofactor evidence="1">
        <name>pyridoxal 5'-phosphate</name>
        <dbReference type="ChEBI" id="CHEBI:597326"/>
    </cofactor>
</comment>
<comment type="caution">
    <text evidence="7">The sequence shown here is derived from an EMBL/GenBank/DDBJ whole genome shotgun (WGS) entry which is preliminary data.</text>
</comment>